<sequence length="171" mass="18418">MEWTREGLEAVGFTGFVPFSALPTAGVPRAPGVYVVIREHVGDPVFLDVSPAGWFKGKDPSVTGALLEAAWVQGAHVLYIGKAAAGATGRRGLAKRLDEFRRHGAGEPVGHWGGRYLWHLEDAGDLLVAWLETPEADPEDVESDLIGRFVDAWGARPFANRKAGRRTASSS</sequence>
<comment type="caution">
    <text evidence="1">The sequence shown here is derived from an EMBL/GenBank/DDBJ whole genome shotgun (WGS) entry which is preliminary data.</text>
</comment>
<gene>
    <name evidence="1" type="ORF">GCM10007231_24240</name>
</gene>
<keyword evidence="2" id="KW-1185">Reference proteome</keyword>
<dbReference type="RefSeq" id="WP_188421924.1">
    <property type="nucleotide sequence ID" value="NZ_BMCK01000004.1"/>
</dbReference>
<organism evidence="1 2">
    <name type="scientific">Nocardioides daphniae</name>
    <dbReference type="NCBI Taxonomy" id="402297"/>
    <lineage>
        <taxon>Bacteria</taxon>
        <taxon>Bacillati</taxon>
        <taxon>Actinomycetota</taxon>
        <taxon>Actinomycetes</taxon>
        <taxon>Propionibacteriales</taxon>
        <taxon>Nocardioidaceae</taxon>
        <taxon>Nocardioides</taxon>
    </lineage>
</organism>
<accession>A0ABQ1QEB9</accession>
<dbReference type="Proteomes" id="UP000630594">
    <property type="component" value="Unassembled WGS sequence"/>
</dbReference>
<name>A0ABQ1QEB9_9ACTN</name>
<evidence type="ECO:0000313" key="2">
    <source>
        <dbReference type="Proteomes" id="UP000630594"/>
    </source>
</evidence>
<evidence type="ECO:0008006" key="3">
    <source>
        <dbReference type="Google" id="ProtNLM"/>
    </source>
</evidence>
<proteinExistence type="predicted"/>
<evidence type="ECO:0000313" key="1">
    <source>
        <dbReference type="EMBL" id="GGD24246.1"/>
    </source>
</evidence>
<dbReference type="EMBL" id="BMCK01000004">
    <property type="protein sequence ID" value="GGD24246.1"/>
    <property type="molecule type" value="Genomic_DNA"/>
</dbReference>
<reference evidence="2" key="1">
    <citation type="journal article" date="2019" name="Int. J. Syst. Evol. Microbiol.">
        <title>The Global Catalogue of Microorganisms (GCM) 10K type strain sequencing project: providing services to taxonomists for standard genome sequencing and annotation.</title>
        <authorList>
            <consortium name="The Broad Institute Genomics Platform"/>
            <consortium name="The Broad Institute Genome Sequencing Center for Infectious Disease"/>
            <person name="Wu L."/>
            <person name="Ma J."/>
        </authorList>
    </citation>
    <scope>NUCLEOTIDE SEQUENCE [LARGE SCALE GENOMIC DNA]</scope>
    <source>
        <strain evidence="2">CCM 7403</strain>
    </source>
</reference>
<protein>
    <recommendedName>
        <fullName evidence="3">GIY-YIG nuclease family protein</fullName>
    </recommendedName>
</protein>